<evidence type="ECO:0000313" key="1">
    <source>
        <dbReference type="EMBL" id="WRP15690.1"/>
    </source>
</evidence>
<reference evidence="2" key="1">
    <citation type="submission" date="2023-12" db="EMBL/GenBank/DDBJ databases">
        <title>Novel isolates from deep terrestrial aquifers shed light on the physiology and ecology of the class Limnochordia.</title>
        <authorList>
            <person name="Karnachuk O.V."/>
            <person name="Lukina A.P."/>
            <person name="Avakyan M.R."/>
            <person name="Kadnikov V."/>
            <person name="Begmatov S."/>
            <person name="Beletsky A.V."/>
            <person name="Mardanov A.V."/>
            <person name="Ravin N.V."/>
        </authorList>
    </citation>
    <scope>NUCLEOTIDE SEQUENCE [LARGE SCALE GENOMIC DNA]</scope>
    <source>
        <strain evidence="2">LN</strain>
    </source>
</reference>
<name>A0ABZ1BSV6_9FIRM</name>
<accession>A0ABZ1BSV6</accession>
<protein>
    <submittedName>
        <fullName evidence="1">Uncharacterized protein</fullName>
    </submittedName>
</protein>
<sequence>MLSALAPSAEQATQLAHEAAALLVEEGRRRYPSRFDQARALLGTCSPPAVVR</sequence>
<keyword evidence="2" id="KW-1185">Reference proteome</keyword>
<gene>
    <name evidence="1" type="ORF">VLY81_05920</name>
</gene>
<organism evidence="1 2">
    <name type="scientific">Geochorda subterranea</name>
    <dbReference type="NCBI Taxonomy" id="3109564"/>
    <lineage>
        <taxon>Bacteria</taxon>
        <taxon>Bacillati</taxon>
        <taxon>Bacillota</taxon>
        <taxon>Limnochordia</taxon>
        <taxon>Limnochordales</taxon>
        <taxon>Geochordaceae</taxon>
        <taxon>Geochorda</taxon>
    </lineage>
</organism>
<dbReference type="RefSeq" id="WP_324670096.1">
    <property type="nucleotide sequence ID" value="NZ_CP141614.1"/>
</dbReference>
<evidence type="ECO:0000313" key="2">
    <source>
        <dbReference type="Proteomes" id="UP001333102"/>
    </source>
</evidence>
<proteinExistence type="predicted"/>
<dbReference type="Proteomes" id="UP001333102">
    <property type="component" value="Chromosome"/>
</dbReference>
<dbReference type="EMBL" id="CP141614">
    <property type="protein sequence ID" value="WRP15690.1"/>
    <property type="molecule type" value="Genomic_DNA"/>
</dbReference>